<dbReference type="EMBL" id="JBHRTR010000049">
    <property type="protein sequence ID" value="MFC3230797.1"/>
    <property type="molecule type" value="Genomic_DNA"/>
</dbReference>
<dbReference type="RefSeq" id="WP_379906253.1">
    <property type="nucleotide sequence ID" value="NZ_JBHRTR010000049.1"/>
</dbReference>
<proteinExistence type="predicted"/>
<dbReference type="SUPFAM" id="SSF52833">
    <property type="entry name" value="Thioredoxin-like"/>
    <property type="match status" value="1"/>
</dbReference>
<dbReference type="Proteomes" id="UP001595528">
    <property type="component" value="Unassembled WGS sequence"/>
</dbReference>
<feature type="non-terminal residue" evidence="1">
    <location>
        <position position="159"/>
    </location>
</feature>
<dbReference type="InterPro" id="IPR036249">
    <property type="entry name" value="Thioredoxin-like_sf"/>
</dbReference>
<keyword evidence="2" id="KW-1185">Reference proteome</keyword>
<evidence type="ECO:0000313" key="2">
    <source>
        <dbReference type="Proteomes" id="UP001595528"/>
    </source>
</evidence>
<accession>A0ABV7L843</accession>
<reference evidence="2" key="1">
    <citation type="journal article" date="2019" name="Int. J. Syst. Evol. Microbiol.">
        <title>The Global Catalogue of Microorganisms (GCM) 10K type strain sequencing project: providing services to taxonomists for standard genome sequencing and annotation.</title>
        <authorList>
            <consortium name="The Broad Institute Genomics Platform"/>
            <consortium name="The Broad Institute Genome Sequencing Center for Infectious Disease"/>
            <person name="Wu L."/>
            <person name="Ma J."/>
        </authorList>
    </citation>
    <scope>NUCLEOTIDE SEQUENCE [LARGE SCALE GENOMIC DNA]</scope>
    <source>
        <strain evidence="2">KCTC 42964</strain>
    </source>
</reference>
<protein>
    <submittedName>
        <fullName evidence="1">Uncharacterized protein</fullName>
    </submittedName>
</protein>
<gene>
    <name evidence="1" type="ORF">ACFOGJ_26370</name>
</gene>
<name>A0ABV7L843_9PROT</name>
<organism evidence="1 2">
    <name type="scientific">Marinibaculum pumilum</name>
    <dbReference type="NCBI Taxonomy" id="1766165"/>
    <lineage>
        <taxon>Bacteria</taxon>
        <taxon>Pseudomonadati</taxon>
        <taxon>Pseudomonadota</taxon>
        <taxon>Alphaproteobacteria</taxon>
        <taxon>Rhodospirillales</taxon>
        <taxon>Rhodospirillaceae</taxon>
        <taxon>Marinibaculum</taxon>
    </lineage>
</organism>
<evidence type="ECO:0000313" key="1">
    <source>
        <dbReference type="EMBL" id="MFC3230797.1"/>
    </source>
</evidence>
<comment type="caution">
    <text evidence="1">The sequence shown here is derived from an EMBL/GenBank/DDBJ whole genome shotgun (WGS) entry which is preliminary data.</text>
</comment>
<sequence>MPVTYVSTAEAIARDGLRMVVVPGVPSPWGEAAKGILHVKGIDWVAVRLAYDDPALKDWAGSRSGPVAVFAQEPPRAGWAEILLLAERLAPDPALLPADAAARALAFGLAHEICGEQGLGWSRRLQLIHLGQQGAGGFHPKAAAYLGRKYGYTPAAGAA</sequence>